<dbReference type="GO" id="GO:0005524">
    <property type="term" value="F:ATP binding"/>
    <property type="evidence" value="ECO:0007669"/>
    <property type="project" value="UniProtKB-UniRule"/>
</dbReference>
<dbReference type="SMART" id="SM00252">
    <property type="entry name" value="SH2"/>
    <property type="match status" value="1"/>
</dbReference>
<dbReference type="Gene3D" id="1.10.510.10">
    <property type="entry name" value="Transferase(Phosphotransferase) domain 1"/>
    <property type="match status" value="1"/>
</dbReference>
<gene>
    <name evidence="21" type="ORF">NOO_LOCUS999</name>
</gene>
<dbReference type="Pfam" id="PF07714">
    <property type="entry name" value="PK_Tyr_Ser-Thr"/>
    <property type="match status" value="1"/>
</dbReference>
<dbReference type="SUPFAM" id="SSF55550">
    <property type="entry name" value="SH2 domain"/>
    <property type="match status" value="1"/>
</dbReference>
<dbReference type="EMBL" id="UYRW01000114">
    <property type="protein sequence ID" value="VDK63269.1"/>
    <property type="molecule type" value="Genomic_DNA"/>
</dbReference>
<dbReference type="Proteomes" id="UP000271087">
    <property type="component" value="Unassembled WGS sequence"/>
</dbReference>
<dbReference type="InterPro" id="IPR008266">
    <property type="entry name" value="Tyr_kinase_AS"/>
</dbReference>
<dbReference type="InterPro" id="IPR017441">
    <property type="entry name" value="Protein_kinase_ATP_BS"/>
</dbReference>
<dbReference type="InterPro" id="IPR001452">
    <property type="entry name" value="SH3_domain"/>
</dbReference>
<dbReference type="STRING" id="42157.A0A182DZ89"/>
<evidence type="ECO:0000256" key="2">
    <source>
        <dbReference type="ARBA" id="ARBA00022553"/>
    </source>
</evidence>
<dbReference type="InterPro" id="IPR036028">
    <property type="entry name" value="SH3-like_dom_sf"/>
</dbReference>
<feature type="domain" description="LysM" evidence="20">
    <location>
        <begin position="96"/>
        <end position="140"/>
    </location>
</feature>
<evidence type="ECO:0000256" key="14">
    <source>
        <dbReference type="RuleBase" id="RU362096"/>
    </source>
</evidence>
<dbReference type="CDD" id="cd05034">
    <property type="entry name" value="PTKc_Src_like"/>
    <property type="match status" value="1"/>
</dbReference>
<evidence type="ECO:0000256" key="6">
    <source>
        <dbReference type="ARBA" id="ARBA00022840"/>
    </source>
</evidence>
<proteinExistence type="inferred from homology"/>
<keyword evidence="5 14" id="KW-0418">Kinase</keyword>
<feature type="domain" description="Protein kinase" evidence="19">
    <location>
        <begin position="487"/>
        <end position="746"/>
    </location>
</feature>
<dbReference type="CDD" id="cd00118">
    <property type="entry name" value="LysM"/>
    <property type="match status" value="1"/>
</dbReference>
<name>A0A182DZ89_ONCOC</name>
<dbReference type="InterPro" id="IPR011009">
    <property type="entry name" value="Kinase-like_dom_sf"/>
</dbReference>
<dbReference type="PROSITE" id="PS50011">
    <property type="entry name" value="PROTEIN_KINASE_DOM"/>
    <property type="match status" value="1"/>
</dbReference>
<feature type="region of interest" description="Disordered" evidence="15">
    <location>
        <begin position="261"/>
        <end position="292"/>
    </location>
</feature>
<keyword evidence="7 11" id="KW-0727">SH2 domain</keyword>
<feature type="domain" description="SH3" evidence="18">
    <location>
        <begin position="319"/>
        <end position="379"/>
    </location>
</feature>
<evidence type="ECO:0000256" key="3">
    <source>
        <dbReference type="ARBA" id="ARBA00022679"/>
    </source>
</evidence>
<keyword evidence="6 13" id="KW-0067">ATP-binding</keyword>
<dbReference type="Gene3D" id="3.10.350.10">
    <property type="entry name" value="LysM domain"/>
    <property type="match status" value="1"/>
</dbReference>
<comment type="catalytic activity">
    <reaction evidence="9 14">
        <text>L-tyrosyl-[protein] + ATP = O-phospho-L-tyrosyl-[protein] + ADP + H(+)</text>
        <dbReference type="Rhea" id="RHEA:10596"/>
        <dbReference type="Rhea" id="RHEA-COMP:10136"/>
        <dbReference type="Rhea" id="RHEA-COMP:20101"/>
        <dbReference type="ChEBI" id="CHEBI:15378"/>
        <dbReference type="ChEBI" id="CHEBI:30616"/>
        <dbReference type="ChEBI" id="CHEBI:46858"/>
        <dbReference type="ChEBI" id="CHEBI:61978"/>
        <dbReference type="ChEBI" id="CHEBI:456216"/>
        <dbReference type="EC" id="2.7.10.2"/>
    </reaction>
</comment>
<dbReference type="PROSITE" id="PS00109">
    <property type="entry name" value="PROTEIN_KINASE_TYR"/>
    <property type="match status" value="1"/>
</dbReference>
<dbReference type="PROSITE" id="PS00107">
    <property type="entry name" value="PROTEIN_KINASE_ATP"/>
    <property type="match status" value="1"/>
</dbReference>
<dbReference type="InterPro" id="IPR036860">
    <property type="entry name" value="SH2_dom_sf"/>
</dbReference>
<dbReference type="PRINTS" id="PR01887">
    <property type="entry name" value="SPECTRNALPHA"/>
</dbReference>
<dbReference type="InterPro" id="IPR018392">
    <property type="entry name" value="LysM"/>
</dbReference>
<dbReference type="Pfam" id="PF00018">
    <property type="entry name" value="SH3_1"/>
    <property type="match status" value="1"/>
</dbReference>
<evidence type="ECO:0000259" key="19">
    <source>
        <dbReference type="PROSITE" id="PS50011"/>
    </source>
</evidence>
<dbReference type="PRINTS" id="PR00452">
    <property type="entry name" value="SH3DOMAIN"/>
</dbReference>
<evidence type="ECO:0000256" key="16">
    <source>
        <dbReference type="SAM" id="Phobius"/>
    </source>
</evidence>
<reference evidence="23" key="1">
    <citation type="submission" date="2016-06" db="UniProtKB">
        <authorList>
            <consortium name="WormBaseParasite"/>
        </authorList>
    </citation>
    <scope>IDENTIFICATION</scope>
</reference>
<dbReference type="PROSITE" id="PS50001">
    <property type="entry name" value="SH2"/>
    <property type="match status" value="1"/>
</dbReference>
<dbReference type="CDD" id="cd11845">
    <property type="entry name" value="SH3_Src_like"/>
    <property type="match status" value="1"/>
</dbReference>
<dbReference type="InterPro" id="IPR001245">
    <property type="entry name" value="Ser-Thr/Tyr_kinase_cat_dom"/>
</dbReference>
<keyword evidence="2" id="KW-0597">Phosphoprotein</keyword>
<dbReference type="EC" id="2.7.10.2" evidence="14"/>
<dbReference type="InterPro" id="IPR036779">
    <property type="entry name" value="LysM_dom_sf"/>
</dbReference>
<evidence type="ECO:0000256" key="8">
    <source>
        <dbReference type="ARBA" id="ARBA00023137"/>
    </source>
</evidence>
<dbReference type="InterPro" id="IPR050198">
    <property type="entry name" value="Non-receptor_tyrosine_kinases"/>
</dbReference>
<dbReference type="Gene3D" id="3.30.505.10">
    <property type="entry name" value="SH2 domain"/>
    <property type="match status" value="1"/>
</dbReference>
<dbReference type="PROSITE" id="PS51782">
    <property type="entry name" value="LYSM"/>
    <property type="match status" value="1"/>
</dbReference>
<evidence type="ECO:0000313" key="21">
    <source>
        <dbReference type="EMBL" id="VDK63269.1"/>
    </source>
</evidence>
<dbReference type="SUPFAM" id="SSF56112">
    <property type="entry name" value="Protein kinase-like (PK-like)"/>
    <property type="match status" value="1"/>
</dbReference>
<evidence type="ECO:0000256" key="7">
    <source>
        <dbReference type="ARBA" id="ARBA00022999"/>
    </source>
</evidence>
<dbReference type="WBParaSite" id="nOo.2.0.1.t00999-RA">
    <property type="protein sequence ID" value="nOo.2.0.1.t00999-RA"/>
    <property type="gene ID" value="nOo.2.0.1.g00999"/>
</dbReference>
<dbReference type="PROSITE" id="PS50002">
    <property type="entry name" value="SH3"/>
    <property type="match status" value="1"/>
</dbReference>
<dbReference type="SMART" id="SM00326">
    <property type="entry name" value="SH3"/>
    <property type="match status" value="1"/>
</dbReference>
<dbReference type="PRINTS" id="PR00109">
    <property type="entry name" value="TYRKINASE"/>
</dbReference>
<keyword evidence="16" id="KW-0472">Membrane</keyword>
<evidence type="ECO:0000256" key="15">
    <source>
        <dbReference type="SAM" id="MobiDB-lite"/>
    </source>
</evidence>
<evidence type="ECO:0000256" key="12">
    <source>
        <dbReference type="PROSITE-ProRule" id="PRU00192"/>
    </source>
</evidence>
<dbReference type="Pfam" id="PF00017">
    <property type="entry name" value="SH2"/>
    <property type="match status" value="1"/>
</dbReference>
<organism evidence="23">
    <name type="scientific">Onchocerca ochengi</name>
    <name type="common">Filarial nematode worm</name>
    <dbReference type="NCBI Taxonomy" id="42157"/>
    <lineage>
        <taxon>Eukaryota</taxon>
        <taxon>Metazoa</taxon>
        <taxon>Ecdysozoa</taxon>
        <taxon>Nematoda</taxon>
        <taxon>Chromadorea</taxon>
        <taxon>Rhabditida</taxon>
        <taxon>Spirurina</taxon>
        <taxon>Spiruromorpha</taxon>
        <taxon>Filarioidea</taxon>
        <taxon>Onchocercidae</taxon>
        <taxon>Onchocerca</taxon>
    </lineage>
</organism>
<feature type="binding site" evidence="13">
    <location>
        <position position="515"/>
    </location>
    <ligand>
        <name>ATP</name>
        <dbReference type="ChEBI" id="CHEBI:30616"/>
    </ligand>
</feature>
<reference evidence="21 22" key="2">
    <citation type="submission" date="2018-08" db="EMBL/GenBank/DDBJ databases">
        <authorList>
            <person name="Laetsch R D."/>
            <person name="Stevens L."/>
            <person name="Kumar S."/>
            <person name="Blaxter L. M."/>
        </authorList>
    </citation>
    <scope>NUCLEOTIDE SEQUENCE [LARGE SCALE GENOMIC DNA]</scope>
</reference>
<evidence type="ECO:0000256" key="4">
    <source>
        <dbReference type="ARBA" id="ARBA00022741"/>
    </source>
</evidence>
<keyword evidence="16" id="KW-0812">Transmembrane</keyword>
<evidence type="ECO:0000259" key="17">
    <source>
        <dbReference type="PROSITE" id="PS50001"/>
    </source>
</evidence>
<keyword evidence="4 13" id="KW-0547">Nucleotide-binding</keyword>
<keyword evidence="16" id="KW-1133">Transmembrane helix</keyword>
<dbReference type="Gene3D" id="2.30.30.40">
    <property type="entry name" value="SH3 Domains"/>
    <property type="match status" value="1"/>
</dbReference>
<dbReference type="InterPro" id="IPR000719">
    <property type="entry name" value="Prot_kinase_dom"/>
</dbReference>
<sequence length="759" mass="86651">MSVHCQEHVTDQDISVMLLSLFISSSDEYRYVLTFLFKYDLPLYLNLRGIDEMITPRAVEGSSTETIELRSRNGNRNNGENRNRWDKTMSSNKVIVERKLRPGDNLNKIAVQYSVSLSDLKRVNNIVSEQDIYAMPFIRIPVSKLRKELDLEHGTNFLGNDNFGESEAEKMADDRPLLSNNDLSDKSVEELFEKTDAYIAQVRDNLSTENVGDTVHFVDARSPDATFKGLWFVLVFIIFIFIFVPLILTFVEEEQDRNMGNCFSGSPRQSSPSSGILNERNSPKFSTDHGSIEPLKEANCSEALTPRRQENRNLQDPTPSKEILVALYAYESRADGDLSFRKGDVMYLLDQSNSDWWYVRHSKGGTGYVPRNFVARQQTIESEEWFAGRIARNRAERLVLASNLPKGTFLIREREADTREYALTIRDSDDQRGGTVKHYKIKRLDGDAEVADGLCCQLSFPAPRIAPTRPDLSHDTQQNWEIPRNQLQLKRKLGDGNFGDVWYGKWRGMVEVAIKTMKPGTMSPEAFLGEAQIMKQCDHPNLVKLYAVCTKEEPFYIITEYMVNGALLHYLRSEGSSLALQALVDMCAQIANGMMYLEERKLVHRDLAARNVLVGDKISGVPVVKVADFGLARKLMEEDIYEARTGAKFPIKWTAPEAATCGNFTVKSDVWSYGILLYEIITKGQVPYPGMHNREVIEQVELGYRMPLPRGCPEQIYTEVMLKCWDKIPDRRPTFDYLFHFFDDYFVSSQPSYVPPSQN</sequence>
<dbReference type="GO" id="GO:0004715">
    <property type="term" value="F:non-membrane spanning protein tyrosine kinase activity"/>
    <property type="evidence" value="ECO:0007669"/>
    <property type="project" value="UniProtKB-EC"/>
</dbReference>
<keyword evidence="8 14" id="KW-0829">Tyrosine-protein kinase</keyword>
<dbReference type="PRINTS" id="PR00401">
    <property type="entry name" value="SH2DOMAIN"/>
</dbReference>
<dbReference type="AlphaFoldDB" id="A0A182DZ89"/>
<dbReference type="PANTHER" id="PTHR24418">
    <property type="entry name" value="TYROSINE-PROTEIN KINASE"/>
    <property type="match status" value="1"/>
</dbReference>
<dbReference type="Pfam" id="PF01476">
    <property type="entry name" value="LysM"/>
    <property type="match status" value="1"/>
</dbReference>
<evidence type="ECO:0000259" key="18">
    <source>
        <dbReference type="PROSITE" id="PS50002"/>
    </source>
</evidence>
<dbReference type="SMART" id="SM00219">
    <property type="entry name" value="TyrKc"/>
    <property type="match status" value="1"/>
</dbReference>
<evidence type="ECO:0000259" key="20">
    <source>
        <dbReference type="PROSITE" id="PS51782"/>
    </source>
</evidence>
<evidence type="ECO:0000313" key="23">
    <source>
        <dbReference type="WBParaSite" id="nOo.2.0.1.t00999-RA"/>
    </source>
</evidence>
<evidence type="ECO:0000313" key="22">
    <source>
        <dbReference type="Proteomes" id="UP000271087"/>
    </source>
</evidence>
<feature type="transmembrane region" description="Helical" evidence="16">
    <location>
        <begin position="230"/>
        <end position="251"/>
    </location>
</feature>
<protein>
    <recommendedName>
        <fullName evidence="14">Tyrosine-protein kinase</fullName>
        <ecNumber evidence="14">2.7.10.2</ecNumber>
    </recommendedName>
</protein>
<dbReference type="SUPFAM" id="SSF50044">
    <property type="entry name" value="SH3-domain"/>
    <property type="match status" value="1"/>
</dbReference>
<feature type="domain" description="SH2" evidence="17">
    <location>
        <begin position="385"/>
        <end position="460"/>
    </location>
</feature>
<keyword evidence="1 12" id="KW-0728">SH3 domain</keyword>
<accession>A0A182DZ89</accession>
<dbReference type="OrthoDB" id="4062651at2759"/>
<dbReference type="SMART" id="SM00257">
    <property type="entry name" value="LysM"/>
    <property type="match status" value="1"/>
</dbReference>
<evidence type="ECO:0000256" key="1">
    <source>
        <dbReference type="ARBA" id="ARBA00022443"/>
    </source>
</evidence>
<dbReference type="GO" id="GO:0048565">
    <property type="term" value="P:digestive tract development"/>
    <property type="evidence" value="ECO:0007669"/>
    <property type="project" value="UniProtKB-ARBA"/>
</dbReference>
<dbReference type="FunFam" id="1.10.510.10:FF:000399">
    <property type="entry name" value="Tyrosine-protein kinase"/>
    <property type="match status" value="1"/>
</dbReference>
<dbReference type="InterPro" id="IPR020635">
    <property type="entry name" value="Tyr_kinase_cat_dom"/>
</dbReference>
<dbReference type="Gene3D" id="3.30.200.20">
    <property type="entry name" value="Phosphorylase Kinase, domain 1"/>
    <property type="match status" value="1"/>
</dbReference>
<evidence type="ECO:0000256" key="10">
    <source>
        <dbReference type="ARBA" id="ARBA00061539"/>
    </source>
</evidence>
<dbReference type="InterPro" id="IPR000980">
    <property type="entry name" value="SH2"/>
</dbReference>
<evidence type="ECO:0000256" key="13">
    <source>
        <dbReference type="PROSITE-ProRule" id="PRU10141"/>
    </source>
</evidence>
<keyword evidence="22" id="KW-1185">Reference proteome</keyword>
<feature type="region of interest" description="Disordered" evidence="15">
    <location>
        <begin position="297"/>
        <end position="316"/>
    </location>
</feature>
<evidence type="ECO:0000256" key="9">
    <source>
        <dbReference type="ARBA" id="ARBA00051245"/>
    </source>
</evidence>
<keyword evidence="3 14" id="KW-0808">Transferase</keyword>
<dbReference type="SMART" id="SM00220">
    <property type="entry name" value="S_TKc"/>
    <property type="match status" value="1"/>
</dbReference>
<feature type="compositionally biased region" description="Low complexity" evidence="15">
    <location>
        <begin position="264"/>
        <end position="275"/>
    </location>
</feature>
<dbReference type="FunFam" id="3.30.200.20:FF:000053">
    <property type="entry name" value="Tyrosine-protein kinase"/>
    <property type="match status" value="1"/>
</dbReference>
<evidence type="ECO:0000256" key="5">
    <source>
        <dbReference type="ARBA" id="ARBA00022777"/>
    </source>
</evidence>
<comment type="similarity">
    <text evidence="10">Belongs to the protein kinase superfamily. Tyr protein kinase family. SRC subfamily.</text>
</comment>
<evidence type="ECO:0000256" key="11">
    <source>
        <dbReference type="PROSITE-ProRule" id="PRU00191"/>
    </source>
</evidence>